<proteinExistence type="inferred from homology"/>
<evidence type="ECO:0000256" key="4">
    <source>
        <dbReference type="ARBA" id="ARBA00012763"/>
    </source>
</evidence>
<evidence type="ECO:0000313" key="9">
    <source>
        <dbReference type="EMBL" id="CAI6086685.1"/>
    </source>
</evidence>
<sequence>GYPNEIAQVNFIVRRASANWRSLNIFSRDGSEMRLFPTGLLFLALVDEAVSFEDFFPGLEELIAKAERPLNYTTKANWKTMVDGYQACLHCAYAHSAKVYSPVSYKVVNHKNYSQHFTCTENPLDGLFIYMFPNATLSIYAGGVTSWRIMPQEDASSSIIEFDYYHEADAGSKEFEVYFNFTRIVALEDLELSERAQMNLNIGIYIEGLLNPNKENGISCKLQISKTTCAVAEFDFRSSNSSSRHALLSMRKNGNKTQARPHNGHLSREKPT</sequence>
<evidence type="ECO:0000313" key="10">
    <source>
        <dbReference type="Proteomes" id="UP001160390"/>
    </source>
</evidence>
<feature type="region of interest" description="Disordered" evidence="7">
    <location>
        <begin position="244"/>
        <end position="272"/>
    </location>
</feature>
<dbReference type="CDD" id="cd00680">
    <property type="entry name" value="RHO_alpha_C"/>
    <property type="match status" value="1"/>
</dbReference>
<evidence type="ECO:0000259" key="8">
    <source>
        <dbReference type="Pfam" id="PF00848"/>
    </source>
</evidence>
<protein>
    <recommendedName>
        <fullName evidence="5">Choline monooxygenase, chloroplastic</fullName>
        <ecNumber evidence="4">1.14.15.7</ecNumber>
    </recommendedName>
</protein>
<evidence type="ECO:0000256" key="2">
    <source>
        <dbReference type="ARBA" id="ARBA00004866"/>
    </source>
</evidence>
<dbReference type="EMBL" id="CABFNP030000789">
    <property type="protein sequence ID" value="CAI6086685.1"/>
    <property type="molecule type" value="Genomic_DNA"/>
</dbReference>
<feature type="domain" description="Aromatic-ring-hydroxylating dioxygenase alpha subunit C-terminal" evidence="8">
    <location>
        <begin position="124"/>
        <end position="218"/>
    </location>
</feature>
<gene>
    <name evidence="9" type="ORF">CCHLO57077_00009755</name>
</gene>
<dbReference type="AlphaFoldDB" id="A0AA35Q1V9"/>
<dbReference type="GO" id="GO:0005506">
    <property type="term" value="F:iron ion binding"/>
    <property type="evidence" value="ECO:0007669"/>
    <property type="project" value="InterPro"/>
</dbReference>
<evidence type="ECO:0000256" key="3">
    <source>
        <dbReference type="ARBA" id="ARBA00010848"/>
    </source>
</evidence>
<evidence type="ECO:0000256" key="6">
    <source>
        <dbReference type="ARBA" id="ARBA00049097"/>
    </source>
</evidence>
<accession>A0AA35Q1V9</accession>
<organism evidence="9 10">
    <name type="scientific">Clonostachys chloroleuca</name>
    <dbReference type="NCBI Taxonomy" id="1926264"/>
    <lineage>
        <taxon>Eukaryota</taxon>
        <taxon>Fungi</taxon>
        <taxon>Dikarya</taxon>
        <taxon>Ascomycota</taxon>
        <taxon>Pezizomycotina</taxon>
        <taxon>Sordariomycetes</taxon>
        <taxon>Hypocreomycetidae</taxon>
        <taxon>Hypocreales</taxon>
        <taxon>Bionectriaceae</taxon>
        <taxon>Clonostachys</taxon>
    </lineage>
</organism>
<evidence type="ECO:0000256" key="5">
    <source>
        <dbReference type="ARBA" id="ARBA00014931"/>
    </source>
</evidence>
<comment type="caution">
    <text evidence="9">The sequence shown here is derived from an EMBL/GenBank/DDBJ whole genome shotgun (WGS) entry which is preliminary data.</text>
</comment>
<dbReference type="SUPFAM" id="SSF55961">
    <property type="entry name" value="Bet v1-like"/>
    <property type="match status" value="1"/>
</dbReference>
<dbReference type="PANTHER" id="PTHR43756:SF3">
    <property type="entry name" value="CHOLINE MONOOXYGENASE, CHLOROPLASTIC"/>
    <property type="match status" value="1"/>
</dbReference>
<dbReference type="Proteomes" id="UP001160390">
    <property type="component" value="Unassembled WGS sequence"/>
</dbReference>
<dbReference type="GO" id="GO:0019133">
    <property type="term" value="F:choline monooxygenase activity"/>
    <property type="evidence" value="ECO:0007669"/>
    <property type="project" value="UniProtKB-EC"/>
</dbReference>
<dbReference type="InterPro" id="IPR001663">
    <property type="entry name" value="Rng_hydr_dOase-A"/>
</dbReference>
<dbReference type="GO" id="GO:0051537">
    <property type="term" value="F:2 iron, 2 sulfur cluster binding"/>
    <property type="evidence" value="ECO:0007669"/>
    <property type="project" value="InterPro"/>
</dbReference>
<reference evidence="9" key="1">
    <citation type="submission" date="2023-01" db="EMBL/GenBank/DDBJ databases">
        <authorList>
            <person name="Piombo E."/>
        </authorList>
    </citation>
    <scope>NUCLEOTIDE SEQUENCE</scope>
</reference>
<evidence type="ECO:0000256" key="7">
    <source>
        <dbReference type="SAM" id="MobiDB-lite"/>
    </source>
</evidence>
<dbReference type="InterPro" id="IPR015879">
    <property type="entry name" value="Ring_hydroxy_dOase_asu_C_dom"/>
</dbReference>
<evidence type="ECO:0000256" key="1">
    <source>
        <dbReference type="ARBA" id="ARBA00002149"/>
    </source>
</evidence>
<feature type="non-terminal residue" evidence="9">
    <location>
        <position position="1"/>
    </location>
</feature>
<keyword evidence="10" id="KW-1185">Reference proteome</keyword>
<name>A0AA35Q1V9_9HYPO</name>
<comment type="catalytic activity">
    <reaction evidence="6">
        <text>choline + 2 reduced [2Fe-2S]-[ferredoxin] + O2 + 2 H(+) = betaine aldehyde hydrate + 2 oxidized [2Fe-2S]-[ferredoxin] + H2O</text>
        <dbReference type="Rhea" id="RHEA:17769"/>
        <dbReference type="Rhea" id="RHEA-COMP:10000"/>
        <dbReference type="Rhea" id="RHEA-COMP:10001"/>
        <dbReference type="ChEBI" id="CHEBI:15354"/>
        <dbReference type="ChEBI" id="CHEBI:15377"/>
        <dbReference type="ChEBI" id="CHEBI:15378"/>
        <dbReference type="ChEBI" id="CHEBI:15379"/>
        <dbReference type="ChEBI" id="CHEBI:15870"/>
        <dbReference type="ChEBI" id="CHEBI:33737"/>
        <dbReference type="ChEBI" id="CHEBI:33738"/>
        <dbReference type="EC" id="1.14.15.7"/>
    </reaction>
</comment>
<comment type="function">
    <text evidence="1">Catalyzes the first step of the osmoprotectant glycine betaine synthesis.</text>
</comment>
<dbReference type="EC" id="1.14.15.7" evidence="4"/>
<comment type="similarity">
    <text evidence="3">Belongs to the choline monooxygenase family.</text>
</comment>
<dbReference type="PANTHER" id="PTHR43756">
    <property type="entry name" value="CHOLINE MONOOXYGENASE, CHLOROPLASTIC"/>
    <property type="match status" value="1"/>
</dbReference>
<dbReference type="Gene3D" id="3.90.380.10">
    <property type="entry name" value="Naphthalene 1,2-dioxygenase Alpha Subunit, Chain A, domain 1"/>
    <property type="match status" value="1"/>
</dbReference>
<comment type="pathway">
    <text evidence="2">Amine and polyamine biosynthesis; betaine biosynthesis via choline pathway; betaine aldehyde from choline (monooxygenase route): step 1/1.</text>
</comment>
<dbReference type="Pfam" id="PF00848">
    <property type="entry name" value="Ring_hydroxyl_A"/>
    <property type="match status" value="1"/>
</dbReference>